<dbReference type="AlphaFoldDB" id="A0A9N9ALF5"/>
<dbReference type="GO" id="GO:0005656">
    <property type="term" value="C:nuclear pre-replicative complex"/>
    <property type="evidence" value="ECO:0007669"/>
    <property type="project" value="TreeGrafter"/>
</dbReference>
<proteinExistence type="inferred from homology"/>
<evidence type="ECO:0000256" key="2">
    <source>
        <dbReference type="ARBA" id="ARBA00010977"/>
    </source>
</evidence>
<dbReference type="PANTHER" id="PTHR12748:SF0">
    <property type="entry name" value="ORIGIN RECOGNITION COMPLEX SUBUNIT 3"/>
    <property type="match status" value="1"/>
</dbReference>
<dbReference type="EMBL" id="CAJVPI010000453">
    <property type="protein sequence ID" value="CAG8537050.1"/>
    <property type="molecule type" value="Genomic_DNA"/>
</dbReference>
<dbReference type="InterPro" id="IPR020795">
    <property type="entry name" value="ORC3"/>
</dbReference>
<dbReference type="PANTHER" id="PTHR12748">
    <property type="entry name" value="ORIGIN RECOGNITION COMPLEX SUBUNIT 3"/>
    <property type="match status" value="1"/>
</dbReference>
<evidence type="ECO:0000256" key="1">
    <source>
        <dbReference type="ARBA" id="ARBA00004123"/>
    </source>
</evidence>
<sequence>MSEIQARDPFDSITKGCFVILPGEPRLIDGTESVETLKLRVKEYERTWSEMKNRIDSLLANINKFSIESIVNFVTNAYNDTSNFQNLNLPYCELPTALVFAGINIPDHDVLFKQVARTLQQNGHAVATLRSADCSNLKNTIGHMIEQLMNTQKDYEKDEDEDEGIDERIVFSKRAKGGSRLPKYDMQLLAGWYEHMYQTARCNDNGSRLVVIIQDFECFDPKLLEDLVLICSEYRERLPMVFLIGIATTIEILHDTLPKSTLSLLRMEKFSLLQPDQCFNALVNEVIIEESKGIKLGLAPFKYLTDTYLLLNYSISSYVSKLQYAVMHHYYANPLSFLSNINREEAQARLYLLTDEHLEIIRMQTSFRKFVEACLPNYQEVVKLLKDNNYLRSLIPGFIEEMQLYQKKFSVAFNFIYIIQKSLNEPSMRKQKYYLYFMALQETNGLCESDYVKSVVLHLRKLDCMKLREIVIACKEYLSQRIDDIIELTEAMSLLENFAEKLSSNDDSECELEREQAMLSIGERLVRSRAKAARNKTNSTNDTKLSKDVVGFFEALFRDNLRHYSSITLHELIYYDTVHLLKKAFNAQPREALQTALGQPNHYIRCDCCLEDQSAVDEILSTQNDTCILYKLYLEFGRLINLYDWFVAFKHVLDKAGPIEMNEAQYPLRNRYS</sequence>
<keyword evidence="5" id="KW-0235">DNA replication</keyword>
<evidence type="ECO:0000313" key="15">
    <source>
        <dbReference type="Proteomes" id="UP000789739"/>
    </source>
</evidence>
<dbReference type="InterPro" id="IPR045663">
    <property type="entry name" value="ORC3_ins"/>
</dbReference>
<comment type="subunit">
    <text evidence="8">Component of ORC, a complex composed of at least 6 subunits: ORC1, ORC2, ORC3, ORC4, ORC5 and ORC6. ORC is regulated in a cell-cycle dependent manner. It is sequentially assembled at the exit from anaphase of mitosis and disassembled as cells enter S phase.</text>
</comment>
<keyword evidence="6" id="KW-0238">DNA-binding</keyword>
<feature type="domain" description="Origin recognition complex subunit 3 winged helix C-terminal" evidence="12">
    <location>
        <begin position="590"/>
        <end position="656"/>
    </location>
</feature>
<evidence type="ECO:0000259" key="12">
    <source>
        <dbReference type="Pfam" id="PF18137"/>
    </source>
</evidence>
<dbReference type="Pfam" id="PF18137">
    <property type="entry name" value="WHD_ORC"/>
    <property type="match status" value="1"/>
</dbReference>
<evidence type="ECO:0000259" key="13">
    <source>
        <dbReference type="Pfam" id="PF19675"/>
    </source>
</evidence>
<comment type="caution">
    <text evidence="14">The sequence shown here is derived from an EMBL/GenBank/DDBJ whole genome shotgun (WGS) entry which is preliminary data.</text>
</comment>
<dbReference type="OrthoDB" id="10265211at2759"/>
<dbReference type="InterPro" id="IPR045667">
    <property type="entry name" value="ORC3_N"/>
</dbReference>
<keyword evidence="15" id="KW-1185">Reference proteome</keyword>
<evidence type="ECO:0000256" key="10">
    <source>
        <dbReference type="SAM" id="Coils"/>
    </source>
</evidence>
<dbReference type="Pfam" id="PF19675">
    <property type="entry name" value="ORC3_ins"/>
    <property type="match status" value="1"/>
</dbReference>
<organism evidence="14 15">
    <name type="scientific">Paraglomus brasilianum</name>
    <dbReference type="NCBI Taxonomy" id="144538"/>
    <lineage>
        <taxon>Eukaryota</taxon>
        <taxon>Fungi</taxon>
        <taxon>Fungi incertae sedis</taxon>
        <taxon>Mucoromycota</taxon>
        <taxon>Glomeromycotina</taxon>
        <taxon>Glomeromycetes</taxon>
        <taxon>Paraglomerales</taxon>
        <taxon>Paraglomeraceae</taxon>
        <taxon>Paraglomus</taxon>
    </lineage>
</organism>
<name>A0A9N9ALF5_9GLOM</name>
<evidence type="ECO:0000256" key="5">
    <source>
        <dbReference type="ARBA" id="ARBA00022705"/>
    </source>
</evidence>
<protein>
    <recommendedName>
        <fullName evidence="3">Origin recognition complex subunit 3</fullName>
    </recommendedName>
</protein>
<dbReference type="GO" id="GO:0006270">
    <property type="term" value="P:DNA replication initiation"/>
    <property type="evidence" value="ECO:0007669"/>
    <property type="project" value="TreeGrafter"/>
</dbReference>
<comment type="similarity">
    <text evidence="2">Belongs to the ORC3 family.</text>
</comment>
<dbReference type="GO" id="GO:0031261">
    <property type="term" value="C:DNA replication preinitiation complex"/>
    <property type="evidence" value="ECO:0007669"/>
    <property type="project" value="TreeGrafter"/>
</dbReference>
<evidence type="ECO:0000256" key="9">
    <source>
        <dbReference type="ARBA" id="ARBA00045241"/>
    </source>
</evidence>
<evidence type="ECO:0000259" key="11">
    <source>
        <dbReference type="Pfam" id="PF07034"/>
    </source>
</evidence>
<evidence type="ECO:0000256" key="4">
    <source>
        <dbReference type="ARBA" id="ARBA00022553"/>
    </source>
</evidence>
<evidence type="ECO:0000256" key="3">
    <source>
        <dbReference type="ARBA" id="ARBA00019085"/>
    </source>
</evidence>
<keyword evidence="7" id="KW-0539">Nucleus</keyword>
<dbReference type="CDD" id="cd20704">
    <property type="entry name" value="Orc3"/>
    <property type="match status" value="1"/>
</dbReference>
<feature type="domain" description="Origin recognition complex subunit 3 N-terminal" evidence="11">
    <location>
        <begin position="9"/>
        <end position="338"/>
    </location>
</feature>
<accession>A0A9N9ALF5</accession>
<evidence type="ECO:0000313" key="14">
    <source>
        <dbReference type="EMBL" id="CAG8537050.1"/>
    </source>
</evidence>
<dbReference type="GO" id="GO:0005664">
    <property type="term" value="C:nuclear origin of replication recognition complex"/>
    <property type="evidence" value="ECO:0007669"/>
    <property type="project" value="InterPro"/>
</dbReference>
<keyword evidence="10" id="KW-0175">Coiled coil</keyword>
<feature type="coiled-coil region" evidence="10">
    <location>
        <begin position="34"/>
        <end position="61"/>
    </location>
</feature>
<feature type="domain" description="Origin recognition complex subunit 3 insertion" evidence="13">
    <location>
        <begin position="352"/>
        <end position="579"/>
    </location>
</feature>
<keyword evidence="4" id="KW-0597">Phosphoprotein</keyword>
<dbReference type="Proteomes" id="UP000789739">
    <property type="component" value="Unassembled WGS sequence"/>
</dbReference>
<dbReference type="Pfam" id="PF07034">
    <property type="entry name" value="ORC3_N"/>
    <property type="match status" value="1"/>
</dbReference>
<comment type="function">
    <text evidence="9">Component of the origin recognition complex (ORC) that binds origins of replication. DNA-binding is ATP-dependent. The specific DNA sequences that define origins of replication have not been identified yet. ORC is required to assemble the pre-replication complex necessary to initiate DNA replication. Binds histone H3 and H4 trimethylation marks H3K9me3, H3K27me3 and H4K20me3.</text>
</comment>
<dbReference type="InterPro" id="IPR040855">
    <property type="entry name" value="ORC_WH_C"/>
</dbReference>
<evidence type="ECO:0000256" key="6">
    <source>
        <dbReference type="ARBA" id="ARBA00023125"/>
    </source>
</evidence>
<comment type="subcellular location">
    <subcellularLocation>
        <location evidence="1">Nucleus</location>
    </subcellularLocation>
</comment>
<evidence type="ECO:0000256" key="7">
    <source>
        <dbReference type="ARBA" id="ARBA00023242"/>
    </source>
</evidence>
<gene>
    <name evidence="14" type="ORF">PBRASI_LOCUS4399</name>
</gene>
<reference evidence="14" key="1">
    <citation type="submission" date="2021-06" db="EMBL/GenBank/DDBJ databases">
        <authorList>
            <person name="Kallberg Y."/>
            <person name="Tangrot J."/>
            <person name="Rosling A."/>
        </authorList>
    </citation>
    <scope>NUCLEOTIDE SEQUENCE</scope>
    <source>
        <strain evidence="14">BR232B</strain>
    </source>
</reference>
<dbReference type="GO" id="GO:0003688">
    <property type="term" value="F:DNA replication origin binding"/>
    <property type="evidence" value="ECO:0007669"/>
    <property type="project" value="TreeGrafter"/>
</dbReference>
<evidence type="ECO:0000256" key="8">
    <source>
        <dbReference type="ARBA" id="ARBA00026084"/>
    </source>
</evidence>